<dbReference type="AlphaFoldDB" id="A0A3M6UYK4"/>
<dbReference type="EMBL" id="RCHS01000461">
    <property type="protein sequence ID" value="RMX58697.1"/>
    <property type="molecule type" value="Genomic_DNA"/>
</dbReference>
<evidence type="ECO:0000313" key="1">
    <source>
        <dbReference type="EMBL" id="RMX58697.1"/>
    </source>
</evidence>
<proteinExistence type="predicted"/>
<organism evidence="1 2">
    <name type="scientific">Pocillopora damicornis</name>
    <name type="common">Cauliflower coral</name>
    <name type="synonym">Millepora damicornis</name>
    <dbReference type="NCBI Taxonomy" id="46731"/>
    <lineage>
        <taxon>Eukaryota</taxon>
        <taxon>Metazoa</taxon>
        <taxon>Cnidaria</taxon>
        <taxon>Anthozoa</taxon>
        <taxon>Hexacorallia</taxon>
        <taxon>Scleractinia</taxon>
        <taxon>Astrocoeniina</taxon>
        <taxon>Pocilloporidae</taxon>
        <taxon>Pocillopora</taxon>
    </lineage>
</organism>
<gene>
    <name evidence="1" type="ORF">pdam_00009508</name>
</gene>
<name>A0A3M6UYK4_POCDA</name>
<comment type="caution">
    <text evidence="1">The sequence shown here is derived from an EMBL/GenBank/DDBJ whole genome shotgun (WGS) entry which is preliminary data.</text>
</comment>
<protein>
    <submittedName>
        <fullName evidence="1">Uncharacterized protein</fullName>
    </submittedName>
</protein>
<keyword evidence="2" id="KW-1185">Reference proteome</keyword>
<accession>A0A3M6UYK4</accession>
<evidence type="ECO:0000313" key="2">
    <source>
        <dbReference type="Proteomes" id="UP000275408"/>
    </source>
</evidence>
<dbReference type="Proteomes" id="UP000275408">
    <property type="component" value="Unassembled WGS sequence"/>
</dbReference>
<feature type="non-terminal residue" evidence="1">
    <location>
        <position position="74"/>
    </location>
</feature>
<sequence length="74" mass="8182">MKFVSCIPQTQTSVLVARSPWLGRGLSRKTPYDYFELPSPSYLNAAKLVAGDAVTHVFAHGTDVKNLFTDQELP</sequence>
<reference evidence="1 2" key="1">
    <citation type="journal article" date="2018" name="Sci. Rep.">
        <title>Comparative analysis of the Pocillopora damicornis genome highlights role of immune system in coral evolution.</title>
        <authorList>
            <person name="Cunning R."/>
            <person name="Bay R.A."/>
            <person name="Gillette P."/>
            <person name="Baker A.C."/>
            <person name="Traylor-Knowles N."/>
        </authorList>
    </citation>
    <scope>NUCLEOTIDE SEQUENCE [LARGE SCALE GENOMIC DNA]</scope>
    <source>
        <strain evidence="1">RSMAS</strain>
        <tissue evidence="1">Whole animal</tissue>
    </source>
</reference>